<dbReference type="KEGG" id="tmu:111821578"/>
<dbReference type="RefSeq" id="XP_023592475.1">
    <property type="nucleotide sequence ID" value="XM_023736707.1"/>
</dbReference>
<feature type="signal peptide" evidence="1">
    <location>
        <begin position="1"/>
        <end position="19"/>
    </location>
</feature>
<evidence type="ECO:0000256" key="1">
    <source>
        <dbReference type="SAM" id="SignalP"/>
    </source>
</evidence>
<protein>
    <submittedName>
        <fullName evidence="3">Beta-defensin 134</fullName>
    </submittedName>
</protein>
<sequence length="66" mass="7453">MKTLLIMYVSLFLWDPVLASMNPLPSVICKKCNQNGNWRLQGYTNEMLVGYSLFQLDSCIKGNPGP</sequence>
<keyword evidence="1" id="KW-0732">Signal</keyword>
<evidence type="ECO:0000313" key="2">
    <source>
        <dbReference type="Proteomes" id="UP000248480"/>
    </source>
</evidence>
<organism evidence="2 3">
    <name type="scientific">Trichechus manatus latirostris</name>
    <name type="common">Florida manatee</name>
    <dbReference type="NCBI Taxonomy" id="127582"/>
    <lineage>
        <taxon>Eukaryota</taxon>
        <taxon>Metazoa</taxon>
        <taxon>Chordata</taxon>
        <taxon>Craniata</taxon>
        <taxon>Vertebrata</taxon>
        <taxon>Euteleostomi</taxon>
        <taxon>Mammalia</taxon>
        <taxon>Eutheria</taxon>
        <taxon>Afrotheria</taxon>
        <taxon>Sirenia</taxon>
        <taxon>Trichechidae</taxon>
        <taxon>Trichechus</taxon>
    </lineage>
</organism>
<keyword evidence="2" id="KW-1185">Reference proteome</keyword>
<dbReference type="AlphaFoldDB" id="A0A2Y9RAU4"/>
<evidence type="ECO:0000313" key="3">
    <source>
        <dbReference type="RefSeq" id="XP_023592475.1"/>
    </source>
</evidence>
<proteinExistence type="predicted"/>
<dbReference type="STRING" id="127582.A0A2Y9RAU4"/>
<name>A0A2Y9RAU4_TRIMA</name>
<dbReference type="OrthoDB" id="9832741at2759"/>
<dbReference type="GeneID" id="111821578"/>
<accession>A0A2Y9RAU4</accession>
<reference evidence="3" key="1">
    <citation type="submission" date="2025-08" db="UniProtKB">
        <authorList>
            <consortium name="RefSeq"/>
        </authorList>
    </citation>
    <scope>IDENTIFICATION</scope>
</reference>
<gene>
    <name evidence="3" type="primary">DEFB134</name>
</gene>
<feature type="chain" id="PRO_5016132890" evidence="1">
    <location>
        <begin position="20"/>
        <end position="66"/>
    </location>
</feature>
<dbReference type="CTD" id="613211"/>
<dbReference type="Proteomes" id="UP000248480">
    <property type="component" value="Unplaced"/>
</dbReference>
<dbReference type="InParanoid" id="A0A2Y9RAU4"/>